<comment type="catalytic activity">
    <reaction evidence="1">
        <text>ATP + H2O = ADP + phosphate + H(+)</text>
        <dbReference type="Rhea" id="RHEA:13065"/>
        <dbReference type="ChEBI" id="CHEBI:15377"/>
        <dbReference type="ChEBI" id="CHEBI:15378"/>
        <dbReference type="ChEBI" id="CHEBI:30616"/>
        <dbReference type="ChEBI" id="CHEBI:43474"/>
        <dbReference type="ChEBI" id="CHEBI:456216"/>
        <dbReference type="EC" id="5.6.2.3"/>
    </reaction>
</comment>
<comment type="cofactor">
    <cofactor evidence="1">
        <name>Mg(2+)</name>
        <dbReference type="ChEBI" id="CHEBI:18420"/>
    </cofactor>
</comment>
<gene>
    <name evidence="6" type="primary">LOC106816068</name>
</gene>
<dbReference type="InterPro" id="IPR007110">
    <property type="entry name" value="Ig-like_dom"/>
</dbReference>
<keyword evidence="1" id="KW-0227">DNA damage</keyword>
<keyword evidence="3" id="KW-1133">Transmembrane helix</keyword>
<feature type="domain" description="Ig-like" evidence="4">
    <location>
        <begin position="379"/>
        <end position="459"/>
    </location>
</feature>
<dbReference type="SUPFAM" id="SSF48726">
    <property type="entry name" value="Immunoglobulin"/>
    <property type="match status" value="2"/>
</dbReference>
<dbReference type="Gene3D" id="3.40.50.300">
    <property type="entry name" value="P-loop containing nucleotide triphosphate hydrolases"/>
    <property type="match status" value="1"/>
</dbReference>
<dbReference type="GeneID" id="106816068"/>
<dbReference type="InterPro" id="IPR036179">
    <property type="entry name" value="Ig-like_dom_sf"/>
</dbReference>
<dbReference type="PANTHER" id="PTHR10492:SF57">
    <property type="entry name" value="ATP-DEPENDENT DNA HELICASE"/>
    <property type="match status" value="1"/>
</dbReference>
<evidence type="ECO:0000313" key="6">
    <source>
        <dbReference type="RefSeq" id="XP_014676110.1"/>
    </source>
</evidence>
<dbReference type="InterPro" id="IPR013783">
    <property type="entry name" value="Ig-like_fold"/>
</dbReference>
<dbReference type="Gene3D" id="2.60.40.10">
    <property type="entry name" value="Immunoglobulins"/>
    <property type="match status" value="2"/>
</dbReference>
<dbReference type="SUPFAM" id="SSF52540">
    <property type="entry name" value="P-loop containing nucleoside triphosphate hydrolases"/>
    <property type="match status" value="1"/>
</dbReference>
<feature type="transmembrane region" description="Helical" evidence="3">
    <location>
        <begin position="467"/>
        <end position="491"/>
    </location>
</feature>
<keyword evidence="3" id="KW-0812">Transmembrane</keyword>
<evidence type="ECO:0000256" key="2">
    <source>
        <dbReference type="SAM" id="MobiDB-lite"/>
    </source>
</evidence>
<feature type="transmembrane region" description="Helical" evidence="3">
    <location>
        <begin position="210"/>
        <end position="231"/>
    </location>
</feature>
<comment type="similarity">
    <text evidence="1">Belongs to the helicase family.</text>
</comment>
<organism evidence="5 6">
    <name type="scientific">Priapulus caudatus</name>
    <name type="common">Priapulid worm</name>
    <dbReference type="NCBI Taxonomy" id="37621"/>
    <lineage>
        <taxon>Eukaryota</taxon>
        <taxon>Metazoa</taxon>
        <taxon>Ecdysozoa</taxon>
        <taxon>Scalidophora</taxon>
        <taxon>Priapulida</taxon>
        <taxon>Priapulimorpha</taxon>
        <taxon>Priapulimorphida</taxon>
        <taxon>Priapulidae</taxon>
        <taxon>Priapulus</taxon>
    </lineage>
</organism>
<dbReference type="RefSeq" id="XP_014676110.1">
    <property type="nucleotide sequence ID" value="XM_014820624.1"/>
</dbReference>
<keyword evidence="1" id="KW-0067">ATP-binding</keyword>
<keyword evidence="1" id="KW-0378">Hydrolase</keyword>
<evidence type="ECO:0000256" key="1">
    <source>
        <dbReference type="RuleBase" id="RU363044"/>
    </source>
</evidence>
<name>A0ABM1EV89_PRICU</name>
<keyword evidence="1" id="KW-0347">Helicase</keyword>
<dbReference type="Pfam" id="PF05970">
    <property type="entry name" value="PIF1"/>
    <property type="match status" value="1"/>
</dbReference>
<dbReference type="InterPro" id="IPR003599">
    <property type="entry name" value="Ig_sub"/>
</dbReference>
<sequence length="601" mass="64942">MGGLFFLDAPGGTGKTFVTNLLRAKVKQTRKIALVVASSGIAATLLDGGRTAHSAFKLPFNLAKRENPTCNISRSSTKAKLFQECKLIIWDEATFAKPCQSSPKANADAVNACIKSSYLWSEVNRHSLKTNMRVQLSGDKKAGRFSQRLLKNLALDNINAKLLEQLPGDSTRYKSMDTVPDPDQVVHYPTEFLNSLAPSGVPRQRLQTSLLTVGVMCFVVAIIAIVPTFALTTCVFEIIVREAPQDEVIIRSGEEDILTLCRAMMTGLEDQISKGNTPGSVCEETEPGLLTLFIADGNPAPVEVTWYRASAGAEQLIPLYNVVTYSYENVEQHFFNTTSTVTVPQNGLNDEDIVRVEIAHPALDEALVVNITADVQYGPSEVIITPRSPAELVEGEPAEVVCESDGNPRTTITWKKNQQVIAEGASLTFDLVQSSDAGNDYSCVAQNKYGVKSRQYQINVGATVSGAMIAGIIIAILAVFMVAAIVGYMYVNKMSCFAPAAKPIQPTTTAPAFETQASHPVKDEAWAAGTGQAYENKVEKDDEGFHTIDLEKAASETADPKALDDNTPSRSRESYAAAMSKPQPMPTPSATIAEDEMGESV</sequence>
<dbReference type="Pfam" id="PF13895">
    <property type="entry name" value="Ig_2"/>
    <property type="match status" value="1"/>
</dbReference>
<proteinExistence type="inferred from homology"/>
<keyword evidence="1" id="KW-0234">DNA repair</keyword>
<reference evidence="6" key="1">
    <citation type="submission" date="2025-08" db="UniProtKB">
        <authorList>
            <consortium name="RefSeq"/>
        </authorList>
    </citation>
    <scope>IDENTIFICATION</scope>
</reference>
<dbReference type="InterPro" id="IPR010285">
    <property type="entry name" value="DNA_helicase_pif1-like_DEAD"/>
</dbReference>
<feature type="region of interest" description="Disordered" evidence="2">
    <location>
        <begin position="551"/>
        <end position="601"/>
    </location>
</feature>
<evidence type="ECO:0000313" key="5">
    <source>
        <dbReference type="Proteomes" id="UP000695022"/>
    </source>
</evidence>
<dbReference type="PROSITE" id="PS50835">
    <property type="entry name" value="IG_LIKE"/>
    <property type="match status" value="1"/>
</dbReference>
<dbReference type="InterPro" id="IPR003598">
    <property type="entry name" value="Ig_sub2"/>
</dbReference>
<protein>
    <recommendedName>
        <fullName evidence="1">ATP-dependent DNA helicase</fullName>
        <ecNumber evidence="1">5.6.2.3</ecNumber>
    </recommendedName>
</protein>
<dbReference type="SMART" id="SM00409">
    <property type="entry name" value="IG"/>
    <property type="match status" value="1"/>
</dbReference>
<keyword evidence="3" id="KW-0472">Membrane</keyword>
<dbReference type="EC" id="5.6.2.3" evidence="1"/>
<dbReference type="SMART" id="SM00408">
    <property type="entry name" value="IGc2"/>
    <property type="match status" value="1"/>
</dbReference>
<evidence type="ECO:0000259" key="4">
    <source>
        <dbReference type="PROSITE" id="PS50835"/>
    </source>
</evidence>
<evidence type="ECO:0000256" key="3">
    <source>
        <dbReference type="SAM" id="Phobius"/>
    </source>
</evidence>
<feature type="compositionally biased region" description="Basic and acidic residues" evidence="2">
    <location>
        <begin position="551"/>
        <end position="564"/>
    </location>
</feature>
<dbReference type="PANTHER" id="PTHR10492">
    <property type="match status" value="1"/>
</dbReference>
<keyword evidence="5" id="KW-1185">Reference proteome</keyword>
<keyword evidence="1" id="KW-0547">Nucleotide-binding</keyword>
<keyword evidence="1" id="KW-0233">DNA recombination</keyword>
<dbReference type="InterPro" id="IPR027417">
    <property type="entry name" value="P-loop_NTPase"/>
</dbReference>
<accession>A0ABM1EV89</accession>
<dbReference type="Proteomes" id="UP000695022">
    <property type="component" value="Unplaced"/>
</dbReference>